<organism evidence="1 2">
    <name type="scientific">Dentiscutata heterogama</name>
    <dbReference type="NCBI Taxonomy" id="1316150"/>
    <lineage>
        <taxon>Eukaryota</taxon>
        <taxon>Fungi</taxon>
        <taxon>Fungi incertae sedis</taxon>
        <taxon>Mucoromycota</taxon>
        <taxon>Glomeromycotina</taxon>
        <taxon>Glomeromycetes</taxon>
        <taxon>Diversisporales</taxon>
        <taxon>Gigasporaceae</taxon>
        <taxon>Dentiscutata</taxon>
    </lineage>
</organism>
<reference evidence="1" key="1">
    <citation type="submission" date="2021-06" db="EMBL/GenBank/DDBJ databases">
        <authorList>
            <person name="Kallberg Y."/>
            <person name="Tangrot J."/>
            <person name="Rosling A."/>
        </authorList>
    </citation>
    <scope>NUCLEOTIDE SEQUENCE</scope>
    <source>
        <strain evidence="1">IL203A</strain>
    </source>
</reference>
<evidence type="ECO:0000313" key="2">
    <source>
        <dbReference type="Proteomes" id="UP000789702"/>
    </source>
</evidence>
<dbReference type="EMBL" id="CAJVPU010014993">
    <property type="protein sequence ID" value="CAG8643671.1"/>
    <property type="molecule type" value="Genomic_DNA"/>
</dbReference>
<comment type="caution">
    <text evidence="1">The sequence shown here is derived from an EMBL/GenBank/DDBJ whole genome shotgun (WGS) entry which is preliminary data.</text>
</comment>
<feature type="non-terminal residue" evidence="1">
    <location>
        <position position="149"/>
    </location>
</feature>
<evidence type="ECO:0000313" key="1">
    <source>
        <dbReference type="EMBL" id="CAG8643671.1"/>
    </source>
</evidence>
<sequence>MEDSGNNSDEIDNESEEDIDDDDKKKNNDDYIDLGSTSSREALNHIEQQIFGNTLEPKKPTPSTVNIASLNNLAQPEHLLVQEPNNQYTLMNHLCNIVALDSFKEAQNLVDIMYEEITPQKRTTIATSNAEIFLLEQEKKQRRQQSYKS</sequence>
<dbReference type="Proteomes" id="UP000789702">
    <property type="component" value="Unassembled WGS sequence"/>
</dbReference>
<protein>
    <submittedName>
        <fullName evidence="1">1420_t:CDS:1</fullName>
    </submittedName>
</protein>
<keyword evidence="2" id="KW-1185">Reference proteome</keyword>
<proteinExistence type="predicted"/>
<name>A0ACA9NH08_9GLOM</name>
<accession>A0ACA9NH08</accession>
<gene>
    <name evidence="1" type="ORF">DHETER_LOCUS8959</name>
</gene>